<organism evidence="1">
    <name type="scientific">marine sediment metagenome</name>
    <dbReference type="NCBI Taxonomy" id="412755"/>
    <lineage>
        <taxon>unclassified sequences</taxon>
        <taxon>metagenomes</taxon>
        <taxon>ecological metagenomes</taxon>
    </lineage>
</organism>
<feature type="non-terminal residue" evidence="1">
    <location>
        <position position="260"/>
    </location>
</feature>
<reference evidence="1" key="1">
    <citation type="journal article" date="2014" name="Front. Microbiol.">
        <title>High frequency of phylogenetically diverse reductive dehalogenase-homologous genes in deep subseafloor sedimentary metagenomes.</title>
        <authorList>
            <person name="Kawai M."/>
            <person name="Futagami T."/>
            <person name="Toyoda A."/>
            <person name="Takaki Y."/>
            <person name="Nishi S."/>
            <person name="Hori S."/>
            <person name="Arai W."/>
            <person name="Tsubouchi T."/>
            <person name="Morono Y."/>
            <person name="Uchiyama I."/>
            <person name="Ito T."/>
            <person name="Fujiyama A."/>
            <person name="Inagaki F."/>
            <person name="Takami H."/>
        </authorList>
    </citation>
    <scope>NUCLEOTIDE SEQUENCE</scope>
    <source>
        <strain evidence="1">Expedition CK06-06</strain>
    </source>
</reference>
<protein>
    <recommendedName>
        <fullName evidence="2">Type I restriction enzyme R protein N-terminal domain-containing protein</fullName>
    </recommendedName>
</protein>
<name>X1HVY7_9ZZZZ</name>
<dbReference type="EMBL" id="BARU01032662">
    <property type="protein sequence ID" value="GAH73622.1"/>
    <property type="molecule type" value="Genomic_DNA"/>
</dbReference>
<sequence>EREVLVEKGETIGRPDYNFRIDGQTRFFIEAKAPHEPLHKVNHVLQAKSYAWNTKNVFIVLLTDFEEFRLFDATIKPDAKNPDQGLIFELSYNQYLDNIDKLMLLSKEEVEKGSLDKLILKDLKSKKLRIPVDKAFLEDLSQWREELAKDIYKRNIKELEDRTDEKRVKIQVKILNEAVQKILNRLIFIRIAEDRKIIEPKSLLDEVEWWKAGGKRRDLHRRLTDRFMGWNQDFNGEILKPGPCDVLAIDSHLLAKTIER</sequence>
<gene>
    <name evidence="1" type="ORF">S03H2_51478</name>
</gene>
<dbReference type="AlphaFoldDB" id="X1HVY7"/>
<proteinExistence type="predicted"/>
<evidence type="ECO:0008006" key="2">
    <source>
        <dbReference type="Google" id="ProtNLM"/>
    </source>
</evidence>
<comment type="caution">
    <text evidence="1">The sequence shown here is derived from an EMBL/GenBank/DDBJ whole genome shotgun (WGS) entry which is preliminary data.</text>
</comment>
<accession>X1HVY7</accession>
<feature type="non-terminal residue" evidence="1">
    <location>
        <position position="1"/>
    </location>
</feature>
<evidence type="ECO:0000313" key="1">
    <source>
        <dbReference type="EMBL" id="GAH73622.1"/>
    </source>
</evidence>